<evidence type="ECO:0000313" key="9">
    <source>
        <dbReference type="Proteomes" id="UP000236884"/>
    </source>
</evidence>
<dbReference type="Gene3D" id="3.90.25.10">
    <property type="entry name" value="UDP-galactose 4-epimerase, domain 1"/>
    <property type="match status" value="1"/>
</dbReference>
<dbReference type="InterPro" id="IPR029903">
    <property type="entry name" value="RmlD-like-bd"/>
</dbReference>
<evidence type="ECO:0000256" key="2">
    <source>
        <dbReference type="ARBA" id="ARBA00010944"/>
    </source>
</evidence>
<name>A0A0S3PNZ6_9BRAD</name>
<dbReference type="RefSeq" id="WP_096350459.1">
    <property type="nucleotide sequence ID" value="NZ_AP014946.1"/>
</dbReference>
<dbReference type="Proteomes" id="UP000236884">
    <property type="component" value="Chromosome"/>
</dbReference>
<evidence type="ECO:0000256" key="6">
    <source>
        <dbReference type="RuleBase" id="RU364082"/>
    </source>
</evidence>
<dbReference type="EMBL" id="AP014946">
    <property type="protein sequence ID" value="BAT57600.1"/>
    <property type="molecule type" value="Genomic_DNA"/>
</dbReference>
<sequence length="292" mass="31464">MRIVVTGREGQIVRSLLESAAGWPAVTIVPIGRPDFDLSRPATIRRNIFKAKPDLVVSAAAYTGVDRAESERDLAFAINATGAGKIAAATAEIGIPLIHISTDYVFDGSSSLPYSEEATRLPQNVYGASKLAGELAVTAANPLTIILRTAWVYSPFGANFVKTMLRLAKDHVEVDVVADQWGNPTSAFDIAEGVLRISDLIASRQFAAYGAYHLAGAAETNWADFARSVYAISKSRGGPYATVKNITTGQYKTVAARPLNSRLSTEKFARTFGWCPPGFQQSMHRVIDRLVG</sequence>
<dbReference type="GO" id="GO:0008831">
    <property type="term" value="F:dTDP-4-dehydrorhamnose reductase activity"/>
    <property type="evidence" value="ECO:0007669"/>
    <property type="project" value="UniProtKB-EC"/>
</dbReference>
<dbReference type="KEGG" id="vgo:GJW-30_1_00107"/>
<keyword evidence="6" id="KW-0521">NADP</keyword>
<proteinExistence type="inferred from homology"/>
<feature type="domain" description="RmlD-like substrate binding" evidence="7">
    <location>
        <begin position="1"/>
        <end position="290"/>
    </location>
</feature>
<dbReference type="GO" id="GO:0019305">
    <property type="term" value="P:dTDP-rhamnose biosynthetic process"/>
    <property type="evidence" value="ECO:0007669"/>
    <property type="project" value="UniProtKB-UniPathway"/>
</dbReference>
<dbReference type="SUPFAM" id="SSF51735">
    <property type="entry name" value="NAD(P)-binding Rossmann-fold domains"/>
    <property type="match status" value="1"/>
</dbReference>
<comment type="catalytic activity">
    <reaction evidence="5 6">
        <text>dTDP-beta-L-rhamnose + NADP(+) = dTDP-4-dehydro-beta-L-rhamnose + NADPH + H(+)</text>
        <dbReference type="Rhea" id="RHEA:21796"/>
        <dbReference type="ChEBI" id="CHEBI:15378"/>
        <dbReference type="ChEBI" id="CHEBI:57510"/>
        <dbReference type="ChEBI" id="CHEBI:57783"/>
        <dbReference type="ChEBI" id="CHEBI:58349"/>
        <dbReference type="ChEBI" id="CHEBI:62830"/>
        <dbReference type="EC" id="1.1.1.133"/>
    </reaction>
</comment>
<evidence type="ECO:0000256" key="3">
    <source>
        <dbReference type="ARBA" id="ARBA00012929"/>
    </source>
</evidence>
<accession>A0A0S3PNZ6</accession>
<comment type="similarity">
    <text evidence="2 6">Belongs to the dTDP-4-dehydrorhamnose reductase family.</text>
</comment>
<comment type="function">
    <text evidence="6">Catalyzes the reduction of dTDP-6-deoxy-L-lyxo-4-hexulose to yield dTDP-L-rhamnose.</text>
</comment>
<dbReference type="PANTHER" id="PTHR10491">
    <property type="entry name" value="DTDP-4-DEHYDRORHAMNOSE REDUCTASE"/>
    <property type="match status" value="1"/>
</dbReference>
<evidence type="ECO:0000256" key="1">
    <source>
        <dbReference type="ARBA" id="ARBA00004781"/>
    </source>
</evidence>
<dbReference type="UniPathway" id="UPA00124"/>
<dbReference type="InterPro" id="IPR005913">
    <property type="entry name" value="dTDP_dehydrorham_reduct"/>
</dbReference>
<dbReference type="Gene3D" id="3.40.50.720">
    <property type="entry name" value="NAD(P)-binding Rossmann-like Domain"/>
    <property type="match status" value="1"/>
</dbReference>
<dbReference type="CDD" id="cd05254">
    <property type="entry name" value="dTDP_HR_like_SDR_e"/>
    <property type="match status" value="1"/>
</dbReference>
<comment type="cofactor">
    <cofactor evidence="6">
        <name>Mg(2+)</name>
        <dbReference type="ChEBI" id="CHEBI:18420"/>
    </cofactor>
    <text evidence="6">Binds 1 Mg(2+) ion per monomer.</text>
</comment>
<protein>
    <recommendedName>
        <fullName evidence="4 6">dTDP-4-dehydrorhamnose reductase</fullName>
        <ecNumber evidence="3 6">1.1.1.133</ecNumber>
    </recommendedName>
</protein>
<evidence type="ECO:0000313" key="8">
    <source>
        <dbReference type="EMBL" id="BAT57600.1"/>
    </source>
</evidence>
<keyword evidence="6 8" id="KW-0560">Oxidoreductase</keyword>
<dbReference type="EC" id="1.1.1.133" evidence="3 6"/>
<reference evidence="8 9" key="1">
    <citation type="submission" date="2015-08" db="EMBL/GenBank/DDBJ databases">
        <title>Investigation of the bacterial diversity of lava forest soil.</title>
        <authorList>
            <person name="Lee J.S."/>
        </authorList>
    </citation>
    <scope>NUCLEOTIDE SEQUENCE [LARGE SCALE GENOMIC DNA]</scope>
    <source>
        <strain evidence="8 9">GJW-30</strain>
    </source>
</reference>
<dbReference type="InterPro" id="IPR036291">
    <property type="entry name" value="NAD(P)-bd_dom_sf"/>
</dbReference>
<evidence type="ECO:0000256" key="5">
    <source>
        <dbReference type="ARBA" id="ARBA00048200"/>
    </source>
</evidence>
<organism evidence="8 9">
    <name type="scientific">Variibacter gotjawalensis</name>
    <dbReference type="NCBI Taxonomy" id="1333996"/>
    <lineage>
        <taxon>Bacteria</taxon>
        <taxon>Pseudomonadati</taxon>
        <taxon>Pseudomonadota</taxon>
        <taxon>Alphaproteobacteria</taxon>
        <taxon>Hyphomicrobiales</taxon>
        <taxon>Nitrobacteraceae</taxon>
        <taxon>Variibacter</taxon>
    </lineage>
</organism>
<dbReference type="Pfam" id="PF04321">
    <property type="entry name" value="RmlD_sub_bind"/>
    <property type="match status" value="1"/>
</dbReference>
<comment type="pathway">
    <text evidence="1 6">Carbohydrate biosynthesis; dTDP-L-rhamnose biosynthesis.</text>
</comment>
<dbReference type="OrthoDB" id="9803892at2"/>
<dbReference type="NCBIfam" id="TIGR01214">
    <property type="entry name" value="rmlD"/>
    <property type="match status" value="1"/>
</dbReference>
<keyword evidence="9" id="KW-1185">Reference proteome</keyword>
<gene>
    <name evidence="8" type="primary">rfbD</name>
    <name evidence="8" type="ORF">GJW-30_1_00107</name>
</gene>
<dbReference type="PANTHER" id="PTHR10491:SF4">
    <property type="entry name" value="METHIONINE ADENOSYLTRANSFERASE 2 SUBUNIT BETA"/>
    <property type="match status" value="1"/>
</dbReference>
<dbReference type="AlphaFoldDB" id="A0A0S3PNZ6"/>
<evidence type="ECO:0000256" key="4">
    <source>
        <dbReference type="ARBA" id="ARBA00017099"/>
    </source>
</evidence>
<evidence type="ECO:0000259" key="7">
    <source>
        <dbReference type="Pfam" id="PF04321"/>
    </source>
</evidence>